<proteinExistence type="predicted"/>
<accession>A0A127M406</accession>
<dbReference type="Proteomes" id="UP000074119">
    <property type="component" value="Chromosome"/>
</dbReference>
<dbReference type="KEGG" id="zal:AZF00_06405"/>
<evidence type="ECO:0000313" key="2">
    <source>
        <dbReference type="EMBL" id="AMO67956.1"/>
    </source>
</evidence>
<dbReference type="AlphaFoldDB" id="A0A127M406"/>
<evidence type="ECO:0000313" key="3">
    <source>
        <dbReference type="Proteomes" id="UP000074119"/>
    </source>
</evidence>
<feature type="domain" description="PIN" evidence="1">
    <location>
        <begin position="2"/>
        <end position="112"/>
    </location>
</feature>
<dbReference type="InterPro" id="IPR029060">
    <property type="entry name" value="PIN-like_dom_sf"/>
</dbReference>
<reference evidence="2 3" key="1">
    <citation type="submission" date="2015-12" db="EMBL/GenBank/DDBJ databases">
        <authorList>
            <person name="Shamseldin A."/>
            <person name="Moawad H."/>
            <person name="Abd El-Rahim W.M."/>
            <person name="Sadowsky M.J."/>
        </authorList>
    </citation>
    <scope>NUCLEOTIDE SEQUENCE [LARGE SCALE GENOMIC DNA]</scope>
    <source>
        <strain evidence="2 3">SM2</strain>
    </source>
</reference>
<dbReference type="RefSeq" id="WP_008247102.1">
    <property type="nucleotide sequence ID" value="NZ_CP014544.1"/>
</dbReference>
<evidence type="ECO:0000259" key="1">
    <source>
        <dbReference type="Pfam" id="PF01850"/>
    </source>
</evidence>
<organism evidence="2 3">
    <name type="scientific">Zhongshania aliphaticivorans</name>
    <dbReference type="NCBI Taxonomy" id="1470434"/>
    <lineage>
        <taxon>Bacteria</taxon>
        <taxon>Pseudomonadati</taxon>
        <taxon>Pseudomonadota</taxon>
        <taxon>Gammaproteobacteria</taxon>
        <taxon>Cellvibrionales</taxon>
        <taxon>Spongiibacteraceae</taxon>
        <taxon>Zhongshania</taxon>
    </lineage>
</organism>
<dbReference type="Gene3D" id="3.40.50.1010">
    <property type="entry name" value="5'-nuclease"/>
    <property type="match status" value="1"/>
</dbReference>
<dbReference type="Pfam" id="PF01850">
    <property type="entry name" value="PIN"/>
    <property type="match status" value="1"/>
</dbReference>
<gene>
    <name evidence="2" type="ORF">AZF00_06405</name>
</gene>
<dbReference type="SUPFAM" id="SSF88723">
    <property type="entry name" value="PIN domain-like"/>
    <property type="match status" value="1"/>
</dbReference>
<name>A0A127M406_9GAMM</name>
<dbReference type="STRING" id="1470434.AZF00_06405"/>
<sequence>MVLVDTSVWVDHLRQGDKVLADLLMLGQVCMHPMIIGELACGNLHKRGQLIALWQGLPSITEASHSEALYCLAENDLSGKGIGFVDLHLITATLLTPSTLIWTRDRRLKAAAQTLNTCFIAD</sequence>
<dbReference type="EMBL" id="CP014544">
    <property type="protein sequence ID" value="AMO67956.1"/>
    <property type="molecule type" value="Genomic_DNA"/>
</dbReference>
<dbReference type="InterPro" id="IPR002716">
    <property type="entry name" value="PIN_dom"/>
</dbReference>
<protein>
    <submittedName>
        <fullName evidence="2">Ribonuclease</fullName>
    </submittedName>
</protein>